<keyword evidence="4" id="KW-1185">Reference proteome</keyword>
<accession>A0A4Z0GJN2</accession>
<dbReference type="EMBL" id="SRID01000313">
    <property type="protein sequence ID" value="TGA95596.1"/>
    <property type="molecule type" value="Genomic_DNA"/>
</dbReference>
<feature type="region of interest" description="Disordered" evidence="1">
    <location>
        <begin position="193"/>
        <end position="226"/>
    </location>
</feature>
<dbReference type="Pfam" id="PF17258">
    <property type="entry name" value="DUF5324"/>
    <property type="match status" value="1"/>
</dbReference>
<dbReference type="Proteomes" id="UP000297948">
    <property type="component" value="Unassembled WGS sequence"/>
</dbReference>
<reference evidence="3 4" key="1">
    <citation type="submission" date="2019-03" db="EMBL/GenBank/DDBJ databases">
        <authorList>
            <person name="Gonzalez-Pimentel J.L."/>
        </authorList>
    </citation>
    <scope>NUCLEOTIDE SEQUENCE [LARGE SCALE GENOMIC DNA]</scope>
    <source>
        <strain evidence="3 4">JCM 31289</strain>
    </source>
</reference>
<dbReference type="InterPro" id="IPR035214">
    <property type="entry name" value="DUF5324"/>
</dbReference>
<dbReference type="OrthoDB" id="4336216at2"/>
<protein>
    <submittedName>
        <fullName evidence="3">Transcriptional regulator</fullName>
    </submittedName>
</protein>
<organism evidence="3 4">
    <name type="scientific">Streptomyces palmae</name>
    <dbReference type="NCBI Taxonomy" id="1701085"/>
    <lineage>
        <taxon>Bacteria</taxon>
        <taxon>Bacillati</taxon>
        <taxon>Actinomycetota</taxon>
        <taxon>Actinomycetes</taxon>
        <taxon>Kitasatosporales</taxon>
        <taxon>Streptomycetaceae</taxon>
        <taxon>Streptomyces</taxon>
    </lineage>
</organism>
<proteinExistence type="predicted"/>
<keyword evidence="2" id="KW-1133">Transmembrane helix</keyword>
<evidence type="ECO:0000256" key="1">
    <source>
        <dbReference type="SAM" id="MobiDB-lite"/>
    </source>
</evidence>
<dbReference type="RefSeq" id="WP_135341374.1">
    <property type="nucleotide sequence ID" value="NZ_JBHLTX010000053.1"/>
</dbReference>
<gene>
    <name evidence="3" type="ORF">E4099_25005</name>
</gene>
<evidence type="ECO:0000256" key="2">
    <source>
        <dbReference type="SAM" id="Phobius"/>
    </source>
</evidence>
<keyword evidence="2" id="KW-0472">Membrane</keyword>
<comment type="caution">
    <text evidence="3">The sequence shown here is derived from an EMBL/GenBank/DDBJ whole genome shotgun (WGS) entry which is preliminary data.</text>
</comment>
<evidence type="ECO:0000313" key="4">
    <source>
        <dbReference type="Proteomes" id="UP000297948"/>
    </source>
</evidence>
<feature type="transmembrane region" description="Helical" evidence="2">
    <location>
        <begin position="165"/>
        <end position="182"/>
    </location>
</feature>
<sequence>MTRTDRVRAATGTAKDNVQHAAEVMAPYAGTAKDTAAHYAHHAKVVLAPWVNQAAQRAQLATAAWYHGPVTRQLEHARCALPPRVDAAAARAAVRTREAARLAADYTVPRVEHAMTVARPAGQEAVARGAAALAALRSPVTAAEIEKLAHRHECRARRGRALRRIALAALLAGGLVAAWKWWDRQANPDWLVEPPAATELGEGGTIGSVDGSGPDSADEAGPNGSR</sequence>
<name>A0A4Z0GJN2_9ACTN</name>
<dbReference type="AlphaFoldDB" id="A0A4Z0GJN2"/>
<evidence type="ECO:0000313" key="3">
    <source>
        <dbReference type="EMBL" id="TGA95596.1"/>
    </source>
</evidence>
<keyword evidence="2" id="KW-0812">Transmembrane</keyword>